<evidence type="ECO:0000313" key="3">
    <source>
        <dbReference type="Proteomes" id="UP000307326"/>
    </source>
</evidence>
<keyword evidence="1" id="KW-1133">Transmembrane helix</keyword>
<evidence type="ECO:0000256" key="1">
    <source>
        <dbReference type="SAM" id="Phobius"/>
    </source>
</evidence>
<feature type="transmembrane region" description="Helical" evidence="1">
    <location>
        <begin position="52"/>
        <end position="73"/>
    </location>
</feature>
<dbReference type="Proteomes" id="UP000307326">
    <property type="component" value="Segment"/>
</dbReference>
<gene>
    <name evidence="2" type="ORF">CPT_Parlo_010</name>
</gene>
<accession>A0A482MG33</accession>
<evidence type="ECO:0000313" key="2">
    <source>
        <dbReference type="EMBL" id="QBQ72159.1"/>
    </source>
</evidence>
<name>A0A482MG33_9CAUD</name>
<keyword evidence="3" id="KW-1185">Reference proteome</keyword>
<organism evidence="2 3">
    <name type="scientific">Serratia phage Parlo</name>
    <dbReference type="NCBI Taxonomy" id="2557554"/>
    <lineage>
        <taxon>Viruses</taxon>
        <taxon>Duplodnaviria</taxon>
        <taxon>Heunggongvirae</taxon>
        <taxon>Uroviricota</taxon>
        <taxon>Caudoviricetes</taxon>
        <taxon>Parlovirus</taxon>
        <taxon>Parlovirus parlo</taxon>
    </lineage>
</organism>
<protein>
    <submittedName>
        <fullName evidence="2">Uncharacterized protein</fullName>
    </submittedName>
</protein>
<feature type="transmembrane region" description="Helical" evidence="1">
    <location>
        <begin position="7"/>
        <end position="32"/>
    </location>
</feature>
<dbReference type="EMBL" id="MK618715">
    <property type="protein sequence ID" value="QBQ72159.1"/>
    <property type="molecule type" value="Genomic_DNA"/>
</dbReference>
<reference evidence="3" key="1">
    <citation type="submission" date="2019-03" db="EMBL/GenBank/DDBJ databases">
        <authorList>
            <person name="Bockoven R."/>
            <person name="Gutierrez J."/>
            <person name="Newkirk H."/>
            <person name="Liu M."/>
            <person name="Ramsey J."/>
            <person name="Cahill J."/>
        </authorList>
    </citation>
    <scope>NUCLEOTIDE SEQUENCE [LARGE SCALE GENOMIC DNA]</scope>
</reference>
<sequence>MIDILDLLVWLALTWLVYAGVGLVIFFFLAWALEKDKFGLRHHLMQSEWFDFVWWVSTRWPLLLFVWAPVDVFHRIAAKFRGF</sequence>
<keyword evidence="1" id="KW-0472">Membrane</keyword>
<keyword evidence="1" id="KW-0812">Transmembrane</keyword>
<proteinExistence type="predicted"/>